<feature type="region of interest" description="Disordered" evidence="1">
    <location>
        <begin position="1"/>
        <end position="28"/>
    </location>
</feature>
<feature type="compositionally biased region" description="Polar residues" evidence="1">
    <location>
        <begin position="1"/>
        <end position="10"/>
    </location>
</feature>
<evidence type="ECO:0000313" key="4">
    <source>
        <dbReference type="Proteomes" id="UP000887013"/>
    </source>
</evidence>
<dbReference type="EMBL" id="BMAW01009060">
    <property type="protein sequence ID" value="GFT11902.1"/>
    <property type="molecule type" value="Genomic_DNA"/>
</dbReference>
<keyword evidence="2" id="KW-0812">Transmembrane</keyword>
<gene>
    <name evidence="3" type="ORF">NPIL_230271</name>
</gene>
<protein>
    <submittedName>
        <fullName evidence="3">Uncharacterized protein</fullName>
    </submittedName>
</protein>
<comment type="caution">
    <text evidence="3">The sequence shown here is derived from an EMBL/GenBank/DDBJ whole genome shotgun (WGS) entry which is preliminary data.</text>
</comment>
<reference evidence="3" key="1">
    <citation type="submission" date="2020-08" db="EMBL/GenBank/DDBJ databases">
        <title>Multicomponent nature underlies the extraordinary mechanical properties of spider dragline silk.</title>
        <authorList>
            <person name="Kono N."/>
            <person name="Nakamura H."/>
            <person name="Mori M."/>
            <person name="Yoshida Y."/>
            <person name="Ohtoshi R."/>
            <person name="Malay A.D."/>
            <person name="Moran D.A.P."/>
            <person name="Tomita M."/>
            <person name="Numata K."/>
            <person name="Arakawa K."/>
        </authorList>
    </citation>
    <scope>NUCLEOTIDE SEQUENCE</scope>
</reference>
<name>A0A8X6THP2_NEPPI</name>
<dbReference type="AlphaFoldDB" id="A0A8X6THP2"/>
<feature type="transmembrane region" description="Helical" evidence="2">
    <location>
        <begin position="80"/>
        <end position="99"/>
    </location>
</feature>
<keyword evidence="4" id="KW-1185">Reference proteome</keyword>
<keyword evidence="2" id="KW-0472">Membrane</keyword>
<dbReference type="Proteomes" id="UP000887013">
    <property type="component" value="Unassembled WGS sequence"/>
</dbReference>
<feature type="compositionally biased region" description="Basic and acidic residues" evidence="1">
    <location>
        <begin position="12"/>
        <end position="28"/>
    </location>
</feature>
<organism evidence="3 4">
    <name type="scientific">Nephila pilipes</name>
    <name type="common">Giant wood spider</name>
    <name type="synonym">Nephila maculata</name>
    <dbReference type="NCBI Taxonomy" id="299642"/>
    <lineage>
        <taxon>Eukaryota</taxon>
        <taxon>Metazoa</taxon>
        <taxon>Ecdysozoa</taxon>
        <taxon>Arthropoda</taxon>
        <taxon>Chelicerata</taxon>
        <taxon>Arachnida</taxon>
        <taxon>Araneae</taxon>
        <taxon>Araneomorphae</taxon>
        <taxon>Entelegynae</taxon>
        <taxon>Araneoidea</taxon>
        <taxon>Nephilidae</taxon>
        <taxon>Nephila</taxon>
    </lineage>
</organism>
<evidence type="ECO:0000313" key="3">
    <source>
        <dbReference type="EMBL" id="GFT11902.1"/>
    </source>
</evidence>
<proteinExistence type="predicted"/>
<keyword evidence="2" id="KW-1133">Transmembrane helix</keyword>
<evidence type="ECO:0000256" key="2">
    <source>
        <dbReference type="SAM" id="Phobius"/>
    </source>
</evidence>
<accession>A0A8X6THP2</accession>
<sequence length="121" mass="14149">MEENPNSNYDSVKMDDMPASKHNAKKGESKTHRWLVRLRIMQRLNLCNQRLNISVRFIQQRLAAGAIFDGVSSGCAVTVYYFRCFPVLVVNAVGLVIMYKMWKLCRHCVWNQNDWVIHVHH</sequence>
<evidence type="ECO:0000256" key="1">
    <source>
        <dbReference type="SAM" id="MobiDB-lite"/>
    </source>
</evidence>